<keyword evidence="1" id="KW-0472">Membrane</keyword>
<keyword evidence="1" id="KW-0812">Transmembrane</keyword>
<evidence type="ECO:0000313" key="3">
    <source>
        <dbReference type="EMBL" id="QHT33943.1"/>
    </source>
</evidence>
<evidence type="ECO:0000256" key="1">
    <source>
        <dbReference type="SAM" id="Phobius"/>
    </source>
</evidence>
<accession>A0A6C0EZQ1</accession>
<feature type="transmembrane region" description="Helical" evidence="1">
    <location>
        <begin position="88"/>
        <end position="104"/>
    </location>
</feature>
<organism evidence="3">
    <name type="scientific">viral metagenome</name>
    <dbReference type="NCBI Taxonomy" id="1070528"/>
    <lineage>
        <taxon>unclassified sequences</taxon>
        <taxon>metagenomes</taxon>
        <taxon>organismal metagenomes</taxon>
    </lineage>
</organism>
<sequence>MDRNNVSYSINPNKIPSNTKNVFYTQKSSIHENYWFQDLGNSVFNLDKALKIFPNNDMTYAEKINSLVRLSIYIGLILSLFYSNYLFLYIPIIVMILTYVLYLFRLEQLDGVRASFGPTAQLNDINQRNLKDLTKRNMATTYDNYTGAGNGSRGGNGPGAGRPESFKDILNIKTCSKPNALNPFMNPLVFDSRNRDSACDPIKADNQLQIENEYNKYCIKDISDIFNHNSGRRQFYTVASTTYPNNQGGFANWLYKTPPTCKEGNGAQCVANYYTPLNNSLLTPGYGSKA</sequence>
<protein>
    <recommendedName>
        <fullName evidence="2">Minor capsid protein P9 transmembrane helices domain-containing protein</fullName>
    </recommendedName>
</protein>
<name>A0A6C0EZQ1_9ZZZZ</name>
<proteinExistence type="predicted"/>
<dbReference type="Pfam" id="PF19066">
    <property type="entry name" value="P9_TM"/>
    <property type="match status" value="1"/>
</dbReference>
<dbReference type="EMBL" id="MN738981">
    <property type="protein sequence ID" value="QHT33943.1"/>
    <property type="molecule type" value="Genomic_DNA"/>
</dbReference>
<feature type="domain" description="Minor capsid protein P9 transmembrane helices" evidence="2">
    <location>
        <begin position="35"/>
        <end position="102"/>
    </location>
</feature>
<reference evidence="3" key="1">
    <citation type="journal article" date="2020" name="Nature">
        <title>Giant virus diversity and host interactions through global metagenomics.</title>
        <authorList>
            <person name="Schulz F."/>
            <person name="Roux S."/>
            <person name="Paez-Espino D."/>
            <person name="Jungbluth S."/>
            <person name="Walsh D.A."/>
            <person name="Denef V.J."/>
            <person name="McMahon K.D."/>
            <person name="Konstantinidis K.T."/>
            <person name="Eloe-Fadrosh E.A."/>
            <person name="Kyrpides N.C."/>
            <person name="Woyke T."/>
        </authorList>
    </citation>
    <scope>NUCLEOTIDE SEQUENCE</scope>
    <source>
        <strain evidence="3">GVMAG-M-3300009161-52</strain>
    </source>
</reference>
<dbReference type="AlphaFoldDB" id="A0A6C0EZQ1"/>
<keyword evidence="1" id="KW-1133">Transmembrane helix</keyword>
<evidence type="ECO:0000259" key="2">
    <source>
        <dbReference type="Pfam" id="PF19066"/>
    </source>
</evidence>
<dbReference type="InterPro" id="IPR043915">
    <property type="entry name" value="P9_TM"/>
</dbReference>